<proteinExistence type="predicted"/>
<reference evidence="1" key="1">
    <citation type="journal article" date="2014" name="Front. Microbiol.">
        <title>High frequency of phylogenetically diverse reductive dehalogenase-homologous genes in deep subseafloor sedimentary metagenomes.</title>
        <authorList>
            <person name="Kawai M."/>
            <person name="Futagami T."/>
            <person name="Toyoda A."/>
            <person name="Takaki Y."/>
            <person name="Nishi S."/>
            <person name="Hori S."/>
            <person name="Arai W."/>
            <person name="Tsubouchi T."/>
            <person name="Morono Y."/>
            <person name="Uchiyama I."/>
            <person name="Ito T."/>
            <person name="Fujiyama A."/>
            <person name="Inagaki F."/>
            <person name="Takami H."/>
        </authorList>
    </citation>
    <scope>NUCLEOTIDE SEQUENCE</scope>
    <source>
        <strain evidence="1">Expedition CK06-06</strain>
    </source>
</reference>
<protein>
    <submittedName>
        <fullName evidence="1">Uncharacterized protein</fullName>
    </submittedName>
</protein>
<organism evidence="1">
    <name type="scientific">marine sediment metagenome</name>
    <dbReference type="NCBI Taxonomy" id="412755"/>
    <lineage>
        <taxon>unclassified sequences</taxon>
        <taxon>metagenomes</taxon>
        <taxon>ecological metagenomes</taxon>
    </lineage>
</organism>
<sequence>NVRRYVLNAIWGYILELIKELSPQCTVFTIHGIQCKNRVTDGSNKCWAHQKQAIDMNNKKLINDIEKFKKHILSMSPKEFETMIKENENGDIAKLLMGANAQLLTEQAGAGEPQKDAAP</sequence>
<gene>
    <name evidence="1" type="ORF">S03H2_15235</name>
</gene>
<feature type="non-terminal residue" evidence="1">
    <location>
        <position position="1"/>
    </location>
</feature>
<dbReference type="EMBL" id="BARU01007737">
    <property type="protein sequence ID" value="GAH47100.1"/>
    <property type="molecule type" value="Genomic_DNA"/>
</dbReference>
<evidence type="ECO:0000313" key="1">
    <source>
        <dbReference type="EMBL" id="GAH47100.1"/>
    </source>
</evidence>
<dbReference type="AlphaFoldDB" id="X1GQG8"/>
<comment type="caution">
    <text evidence="1">The sequence shown here is derived from an EMBL/GenBank/DDBJ whole genome shotgun (WGS) entry which is preliminary data.</text>
</comment>
<name>X1GQG8_9ZZZZ</name>
<accession>X1GQG8</accession>